<comment type="caution">
    <text evidence="2">The sequence shown here is derived from an EMBL/GenBank/DDBJ whole genome shotgun (WGS) entry which is preliminary data.</text>
</comment>
<feature type="region of interest" description="Disordered" evidence="1">
    <location>
        <begin position="44"/>
        <end position="74"/>
    </location>
</feature>
<evidence type="ECO:0000256" key="1">
    <source>
        <dbReference type="SAM" id="MobiDB-lite"/>
    </source>
</evidence>
<evidence type="ECO:0000313" key="3">
    <source>
        <dbReference type="Proteomes" id="UP001286313"/>
    </source>
</evidence>
<feature type="region of interest" description="Disordered" evidence="1">
    <location>
        <begin position="1"/>
        <end position="22"/>
    </location>
</feature>
<evidence type="ECO:0000313" key="2">
    <source>
        <dbReference type="EMBL" id="KAK3889819.1"/>
    </source>
</evidence>
<name>A0AAE1GDM3_PETCI</name>
<keyword evidence="3" id="KW-1185">Reference proteome</keyword>
<feature type="compositionally biased region" description="Polar residues" evidence="1">
    <location>
        <begin position="45"/>
        <end position="64"/>
    </location>
</feature>
<accession>A0AAE1GDM3</accession>
<gene>
    <name evidence="2" type="ORF">Pcinc_006187</name>
</gene>
<dbReference type="AlphaFoldDB" id="A0AAE1GDM3"/>
<dbReference type="Proteomes" id="UP001286313">
    <property type="component" value="Unassembled WGS sequence"/>
</dbReference>
<dbReference type="EMBL" id="JAWQEG010000461">
    <property type="protein sequence ID" value="KAK3889819.1"/>
    <property type="molecule type" value="Genomic_DNA"/>
</dbReference>
<feature type="region of interest" description="Disordered" evidence="1">
    <location>
        <begin position="139"/>
        <end position="167"/>
    </location>
</feature>
<reference evidence="2" key="1">
    <citation type="submission" date="2023-10" db="EMBL/GenBank/DDBJ databases">
        <title>Genome assemblies of two species of porcelain crab, Petrolisthes cinctipes and Petrolisthes manimaculis (Anomura: Porcellanidae).</title>
        <authorList>
            <person name="Angst P."/>
        </authorList>
    </citation>
    <scope>NUCLEOTIDE SEQUENCE</scope>
    <source>
        <strain evidence="2">PB745_01</strain>
        <tissue evidence="2">Gill</tissue>
    </source>
</reference>
<sequence>MTLRRTQKNDSTTTSSSTIPPSVQCCDQKSCLHFSDEGTAAYENVTYSPDNNTYDVPSSSSQPVKPTGKQEPIYDRPQKLPMTVLPSIINSPKPIYDNPTPPTLCPVPVHHQIGDQPVYDQSPKPIQHEGINQVLYDKLPPKPRPVQSEEVNYSTYDHLPSKSKPVVHSEKENYRIYDNLSLTSRPV</sequence>
<protein>
    <submittedName>
        <fullName evidence="2">Uncharacterized protein</fullName>
    </submittedName>
</protein>
<organism evidence="2 3">
    <name type="scientific">Petrolisthes cinctipes</name>
    <name type="common">Flat porcelain crab</name>
    <dbReference type="NCBI Taxonomy" id="88211"/>
    <lineage>
        <taxon>Eukaryota</taxon>
        <taxon>Metazoa</taxon>
        <taxon>Ecdysozoa</taxon>
        <taxon>Arthropoda</taxon>
        <taxon>Crustacea</taxon>
        <taxon>Multicrustacea</taxon>
        <taxon>Malacostraca</taxon>
        <taxon>Eumalacostraca</taxon>
        <taxon>Eucarida</taxon>
        <taxon>Decapoda</taxon>
        <taxon>Pleocyemata</taxon>
        <taxon>Anomura</taxon>
        <taxon>Galatheoidea</taxon>
        <taxon>Porcellanidae</taxon>
        <taxon>Petrolisthes</taxon>
    </lineage>
</organism>
<proteinExistence type="predicted"/>